<dbReference type="AlphaFoldDB" id="A0A6J4S520"/>
<proteinExistence type="predicted"/>
<evidence type="ECO:0000256" key="1">
    <source>
        <dbReference type="SAM" id="MobiDB-lite"/>
    </source>
</evidence>
<reference evidence="2" key="1">
    <citation type="submission" date="2020-02" db="EMBL/GenBank/DDBJ databases">
        <authorList>
            <person name="Meier V. D."/>
        </authorList>
    </citation>
    <scope>NUCLEOTIDE SEQUENCE</scope>
    <source>
        <strain evidence="2">AVDCRST_MAG53</strain>
    </source>
</reference>
<sequence length="318" mass="36177">GHLHLPTPDLDRSAAVLRERAHVPDLQRPPDRRSRQASRGSQPDARDGRGHPRAAQPRRPVPRPVLQLPRRPPLPLRFRDVGPQRRAGPPPDLRGTAEHADARPGRRLRVVRLRRRDRHDLRRAPRHDHRSGGDDDGPGRDLRARVLARPRRPLPLLERPGGPRPLPGGRHLRRRRRHLHEHLLTLPPVARPRRGVRGDLRPAAALEPPGSHERGLHPHGPREGSQGAPGHLPSRPALGDHADHHGARPGHRHPDGRRDPDGIRLRDSRHRTPVLRRDQPQRHRHRPGYDALPRARRLSDEPAGRRPLRVPRPSREVL</sequence>
<protein>
    <submittedName>
        <fullName evidence="2">ABC transporter, permease protein 1 (Cluster 5, nickel/peptides/opines)</fullName>
    </submittedName>
</protein>
<evidence type="ECO:0000313" key="2">
    <source>
        <dbReference type="EMBL" id="CAA9485073.1"/>
    </source>
</evidence>
<name>A0A6J4S520_9ACTN</name>
<feature type="compositionally biased region" description="Basic and acidic residues" evidence="1">
    <location>
        <begin position="210"/>
        <end position="222"/>
    </location>
</feature>
<feature type="compositionally biased region" description="Basic and acidic residues" evidence="1">
    <location>
        <begin position="95"/>
        <end position="104"/>
    </location>
</feature>
<feature type="region of interest" description="Disordered" evidence="1">
    <location>
        <begin position="201"/>
        <end position="318"/>
    </location>
</feature>
<feature type="compositionally biased region" description="Basic and acidic residues" evidence="1">
    <location>
        <begin position="9"/>
        <end position="34"/>
    </location>
</feature>
<feature type="compositionally biased region" description="Basic residues" evidence="1">
    <location>
        <begin position="105"/>
        <end position="117"/>
    </location>
</feature>
<feature type="compositionally biased region" description="Basic and acidic residues" evidence="1">
    <location>
        <begin position="238"/>
        <end position="266"/>
    </location>
</feature>
<feature type="region of interest" description="Disordered" evidence="1">
    <location>
        <begin position="1"/>
        <end position="171"/>
    </location>
</feature>
<feature type="compositionally biased region" description="Basic and acidic residues" evidence="1">
    <location>
        <begin position="130"/>
        <end position="144"/>
    </location>
</feature>
<feature type="non-terminal residue" evidence="2">
    <location>
        <position position="318"/>
    </location>
</feature>
<organism evidence="2">
    <name type="scientific">uncultured Solirubrobacteraceae bacterium</name>
    <dbReference type="NCBI Taxonomy" id="1162706"/>
    <lineage>
        <taxon>Bacteria</taxon>
        <taxon>Bacillati</taxon>
        <taxon>Actinomycetota</taxon>
        <taxon>Thermoleophilia</taxon>
        <taxon>Solirubrobacterales</taxon>
        <taxon>Solirubrobacteraceae</taxon>
        <taxon>environmental samples</taxon>
    </lineage>
</organism>
<dbReference type="EMBL" id="CADCVR010000030">
    <property type="protein sequence ID" value="CAA9485073.1"/>
    <property type="molecule type" value="Genomic_DNA"/>
</dbReference>
<feature type="compositionally biased region" description="Low complexity" evidence="1">
    <location>
        <begin position="53"/>
        <end position="69"/>
    </location>
</feature>
<gene>
    <name evidence="2" type="ORF">AVDCRST_MAG53-933</name>
</gene>
<feature type="non-terminal residue" evidence="2">
    <location>
        <position position="1"/>
    </location>
</feature>
<accession>A0A6J4S520</accession>